<dbReference type="InParanoid" id="E4WZQ0"/>
<sequence length="274" mass="30629">MCLQISLAFKMKFTLHIFSIIFLTIRAESDVSSSEELTSSAGNNRNDFERKIVCDSTSISITAHVNDLYNNLPEHRWDDVRLIIGTCNGTATHELGWITETFELGSCGGEFTQNDDNIIDNTVSVGWNVCGARELALWRNLIISSKRGFNAKCSYKNVVTVSTEFKVRVNCNNITSSESVVVIDSEGTGSFDDLFALNLYKDSSKTILAEEITIGDLVYGFISSDQKTAFKYNYQLSKCTAHQNSNRCGTSHDFINDTCYKPNADDPRYLLLQP</sequence>
<keyword evidence="4" id="KW-1185">Reference proteome</keyword>
<evidence type="ECO:0000256" key="1">
    <source>
        <dbReference type="SAM" id="SignalP"/>
    </source>
</evidence>
<dbReference type="Proteomes" id="UP000001307">
    <property type="component" value="Unassembled WGS sequence"/>
</dbReference>
<evidence type="ECO:0000313" key="3">
    <source>
        <dbReference type="EMBL" id="CBY22646.1"/>
    </source>
</evidence>
<proteinExistence type="predicted"/>
<organism evidence="3">
    <name type="scientific">Oikopleura dioica</name>
    <name type="common">Tunicate</name>
    <dbReference type="NCBI Taxonomy" id="34765"/>
    <lineage>
        <taxon>Eukaryota</taxon>
        <taxon>Metazoa</taxon>
        <taxon>Chordata</taxon>
        <taxon>Tunicata</taxon>
        <taxon>Appendicularia</taxon>
        <taxon>Copelata</taxon>
        <taxon>Oikopleuridae</taxon>
        <taxon>Oikopleura</taxon>
    </lineage>
</organism>
<name>E4WZQ0_OIKDI</name>
<gene>
    <name evidence="3" type="ORF">GSOID_T00013414001</name>
</gene>
<feature type="signal peptide" evidence="1">
    <location>
        <begin position="1"/>
        <end position="27"/>
    </location>
</feature>
<protein>
    <recommendedName>
        <fullName evidence="2">ZP domain-containing protein</fullName>
    </recommendedName>
</protein>
<dbReference type="EMBL" id="FN653019">
    <property type="protein sequence ID" value="CBY22646.1"/>
    <property type="molecule type" value="Genomic_DNA"/>
</dbReference>
<evidence type="ECO:0000259" key="2">
    <source>
        <dbReference type="PROSITE" id="PS51034"/>
    </source>
</evidence>
<feature type="chain" id="PRO_5003192154" description="ZP domain-containing protein" evidence="1">
    <location>
        <begin position="28"/>
        <end position="274"/>
    </location>
</feature>
<keyword evidence="1" id="KW-0732">Signal</keyword>
<dbReference type="OrthoDB" id="10612720at2759"/>
<feature type="domain" description="ZP" evidence="2">
    <location>
        <begin position="53"/>
        <end position="274"/>
    </location>
</feature>
<dbReference type="InterPro" id="IPR001507">
    <property type="entry name" value="ZP_dom"/>
</dbReference>
<evidence type="ECO:0000313" key="4">
    <source>
        <dbReference type="Proteomes" id="UP000001307"/>
    </source>
</evidence>
<dbReference type="AlphaFoldDB" id="E4WZQ0"/>
<dbReference type="PROSITE" id="PS51034">
    <property type="entry name" value="ZP_2"/>
    <property type="match status" value="1"/>
</dbReference>
<reference evidence="3" key="1">
    <citation type="journal article" date="2010" name="Science">
        <title>Plasticity of animal genome architecture unmasked by rapid evolution of a pelagic tunicate.</title>
        <authorList>
            <person name="Denoeud F."/>
            <person name="Henriet S."/>
            <person name="Mungpakdee S."/>
            <person name="Aury J.M."/>
            <person name="Da Silva C."/>
            <person name="Brinkmann H."/>
            <person name="Mikhaleva J."/>
            <person name="Olsen L.C."/>
            <person name="Jubin C."/>
            <person name="Canestro C."/>
            <person name="Bouquet J.M."/>
            <person name="Danks G."/>
            <person name="Poulain J."/>
            <person name="Campsteijn C."/>
            <person name="Adamski M."/>
            <person name="Cross I."/>
            <person name="Yadetie F."/>
            <person name="Muffato M."/>
            <person name="Louis A."/>
            <person name="Butcher S."/>
            <person name="Tsagkogeorga G."/>
            <person name="Konrad A."/>
            <person name="Singh S."/>
            <person name="Jensen M.F."/>
            <person name="Cong E.H."/>
            <person name="Eikeseth-Otteraa H."/>
            <person name="Noel B."/>
            <person name="Anthouard V."/>
            <person name="Porcel B.M."/>
            <person name="Kachouri-Lafond R."/>
            <person name="Nishino A."/>
            <person name="Ugolini M."/>
            <person name="Chourrout P."/>
            <person name="Nishida H."/>
            <person name="Aasland R."/>
            <person name="Huzurbazar S."/>
            <person name="Westhof E."/>
            <person name="Delsuc F."/>
            <person name="Lehrach H."/>
            <person name="Reinhardt R."/>
            <person name="Weissenbach J."/>
            <person name="Roy S.W."/>
            <person name="Artiguenave F."/>
            <person name="Postlethwait J.H."/>
            <person name="Manak J.R."/>
            <person name="Thompson E.M."/>
            <person name="Jaillon O."/>
            <person name="Du Pasquier L."/>
            <person name="Boudinot P."/>
            <person name="Liberles D.A."/>
            <person name="Volff J.N."/>
            <person name="Philippe H."/>
            <person name="Lenhard B."/>
            <person name="Roest Crollius H."/>
            <person name="Wincker P."/>
            <person name="Chourrout D."/>
        </authorList>
    </citation>
    <scope>NUCLEOTIDE SEQUENCE [LARGE SCALE GENOMIC DNA]</scope>
</reference>
<accession>E4WZQ0</accession>